<dbReference type="STRING" id="32264.T1KV39"/>
<dbReference type="SMART" id="SM00993">
    <property type="entry name" value="YL1_C"/>
    <property type="match status" value="1"/>
</dbReference>
<dbReference type="OMA" id="TGPTIRY"/>
<keyword evidence="6" id="KW-1185">Reference proteome</keyword>
<evidence type="ECO:0000256" key="2">
    <source>
        <dbReference type="ARBA" id="ARBA00020000"/>
    </source>
</evidence>
<dbReference type="KEGG" id="tut:107367557"/>
<gene>
    <name evidence="5" type="primary">107367557</name>
</gene>
<accession>T1KV39</accession>
<dbReference type="HOGENOM" id="CLU_040862_0_0_1"/>
<dbReference type="PANTHER" id="PTHR13275">
    <property type="entry name" value="YL-1 PROTEIN TRANSCRIPTION FACTOR-LIKE 1"/>
    <property type="match status" value="1"/>
</dbReference>
<protein>
    <recommendedName>
        <fullName evidence="2">Vacuolar protein sorting-associated protein 72 homolog</fullName>
    </recommendedName>
</protein>
<dbReference type="GO" id="GO:0005634">
    <property type="term" value="C:nucleus"/>
    <property type="evidence" value="ECO:0007669"/>
    <property type="project" value="TreeGrafter"/>
</dbReference>
<dbReference type="PANTHER" id="PTHR13275:SF4">
    <property type="entry name" value="VACUOLAR PROTEIN SORTING-ASSOCIATED PROTEIN 72 HOMOLOG"/>
    <property type="match status" value="1"/>
</dbReference>
<sequence>MSLASNRSRRANAGSKMNELLGKEDEEFYQQAYGGFVDEDGEVDNEYEPEASDDDVVDSDFDIEENDELIEQDEEEEKTKKKTKGYKEPPKEKIVKKKTVKPKVEPAKSIEIIPNKKSVRDSTKLKSEQTAFRLKLDLEAKRNIKKRNYKDNSSWRKLTQEELLKEAKITEKINLKSLEKYRKLELEKAQKSKFVKEVAKGPRIIFKSTSMPFLEVGENGEVKETGERFARNFITFTDEETFAQYCNKNTEPQTPAHRPICPISGLRARYFDPVTQMPFSSANTFKALREAYCHKLEMLGDPKQPDVAKWLEWRKRHV</sequence>
<comment type="similarity">
    <text evidence="1">Belongs to the VPS72/YL1 family.</text>
</comment>
<reference evidence="6" key="1">
    <citation type="submission" date="2011-08" db="EMBL/GenBank/DDBJ databases">
        <authorList>
            <person name="Rombauts S."/>
        </authorList>
    </citation>
    <scope>NUCLEOTIDE SEQUENCE</scope>
    <source>
        <strain evidence="6">London</strain>
    </source>
</reference>
<feature type="domain" description="Vps72/YL1 C-terminal" evidence="4">
    <location>
        <begin position="259"/>
        <end position="288"/>
    </location>
</feature>
<proteinExistence type="inferred from homology"/>
<evidence type="ECO:0000256" key="1">
    <source>
        <dbReference type="ARBA" id="ARBA00006832"/>
    </source>
</evidence>
<feature type="compositionally biased region" description="Acidic residues" evidence="3">
    <location>
        <begin position="37"/>
        <end position="76"/>
    </location>
</feature>
<feature type="region of interest" description="Disordered" evidence="3">
    <location>
        <begin position="1"/>
        <end position="22"/>
    </location>
</feature>
<feature type="region of interest" description="Disordered" evidence="3">
    <location>
        <begin position="35"/>
        <end position="93"/>
    </location>
</feature>
<dbReference type="eggNOG" id="KOG2897">
    <property type="taxonomic scope" value="Eukaryota"/>
</dbReference>
<dbReference type="EMBL" id="CAEY01000589">
    <property type="status" value="NOT_ANNOTATED_CDS"/>
    <property type="molecule type" value="Genomic_DNA"/>
</dbReference>
<organism evidence="5 6">
    <name type="scientific">Tetranychus urticae</name>
    <name type="common">Two-spotted spider mite</name>
    <dbReference type="NCBI Taxonomy" id="32264"/>
    <lineage>
        <taxon>Eukaryota</taxon>
        <taxon>Metazoa</taxon>
        <taxon>Ecdysozoa</taxon>
        <taxon>Arthropoda</taxon>
        <taxon>Chelicerata</taxon>
        <taxon>Arachnida</taxon>
        <taxon>Acari</taxon>
        <taxon>Acariformes</taxon>
        <taxon>Trombidiformes</taxon>
        <taxon>Prostigmata</taxon>
        <taxon>Eleutherengona</taxon>
        <taxon>Raphignathae</taxon>
        <taxon>Tetranychoidea</taxon>
        <taxon>Tetranychidae</taxon>
        <taxon>Tetranychus</taxon>
    </lineage>
</organism>
<dbReference type="InterPro" id="IPR013272">
    <property type="entry name" value="Vps72/YL1_C"/>
</dbReference>
<dbReference type="EnsemblMetazoa" id="tetur22g02320.1">
    <property type="protein sequence ID" value="tetur22g02320.1"/>
    <property type="gene ID" value="tetur22g02320"/>
</dbReference>
<name>T1KV39_TETUR</name>
<dbReference type="AlphaFoldDB" id="T1KV39"/>
<reference evidence="5" key="2">
    <citation type="submission" date="2015-06" db="UniProtKB">
        <authorList>
            <consortium name="EnsemblMetazoa"/>
        </authorList>
    </citation>
    <scope>IDENTIFICATION</scope>
</reference>
<dbReference type="Pfam" id="PF08265">
    <property type="entry name" value="YL1_C"/>
    <property type="match status" value="1"/>
</dbReference>
<evidence type="ECO:0000313" key="5">
    <source>
        <dbReference type="EnsemblMetazoa" id="tetur22g02320.1"/>
    </source>
</evidence>
<dbReference type="Proteomes" id="UP000015104">
    <property type="component" value="Unassembled WGS sequence"/>
</dbReference>
<evidence type="ECO:0000256" key="3">
    <source>
        <dbReference type="SAM" id="MobiDB-lite"/>
    </source>
</evidence>
<evidence type="ECO:0000313" key="6">
    <source>
        <dbReference type="Proteomes" id="UP000015104"/>
    </source>
</evidence>
<dbReference type="OrthoDB" id="78296at2759"/>
<dbReference type="Pfam" id="PF05764">
    <property type="entry name" value="YL1"/>
    <property type="match status" value="1"/>
</dbReference>
<evidence type="ECO:0000259" key="4">
    <source>
        <dbReference type="SMART" id="SM00993"/>
    </source>
</evidence>
<dbReference type="InterPro" id="IPR046757">
    <property type="entry name" value="YL1_N"/>
</dbReference>